<feature type="domain" description="MATH" evidence="2">
    <location>
        <begin position="55"/>
        <end position="328"/>
    </location>
</feature>
<sequence>MMSNYIDTLCMVSLLSCLFITSCFAGPVPNQENGSQKLIPTQISSRDRSKRLSSIVLYYLKMESFNTLMKSVYTERYESRPFRVGRYNWTLVVYPKGNKNDNGTGYISLYVVLDISTLTSPHEEVHVDLRFYVFNKKEKKYFTIQDTDVWRFSAIKTMWGFSKVLPLTTFNNLKNGYLYDIDHCEFGGVDVIIPAFYEKSELFSVTKSFPNERFTWFIQGFSTLPTDYLSEEFIIGRKSWIRTCCPIVGSTSKCLTTKPYDKVYVRAKLRVPNQFPSQSNTVLERPLDNWFSPQTIGWGYADFMPLSDLRNSSKGFVVNDMLVVQVAMEEISSTKYLPN</sequence>
<dbReference type="Proteomes" id="UP000008694">
    <property type="component" value="Unassembled WGS sequence"/>
</dbReference>
<feature type="signal peptide" evidence="1">
    <location>
        <begin position="1"/>
        <end position="25"/>
    </location>
</feature>
<proteinExistence type="predicted"/>
<dbReference type="HOGENOM" id="CLU_040595_2_1_1"/>
<dbReference type="CDD" id="cd00121">
    <property type="entry name" value="MATH"/>
    <property type="match status" value="2"/>
</dbReference>
<evidence type="ECO:0000313" key="4">
    <source>
        <dbReference type="Proteomes" id="UP000008694"/>
    </source>
</evidence>
<reference evidence="4" key="1">
    <citation type="journal article" date="2011" name="Nat. Genet.">
        <title>The Arabidopsis lyrata genome sequence and the basis of rapid genome size change.</title>
        <authorList>
            <person name="Hu T.T."/>
            <person name="Pattyn P."/>
            <person name="Bakker E.G."/>
            <person name="Cao J."/>
            <person name="Cheng J.-F."/>
            <person name="Clark R.M."/>
            <person name="Fahlgren N."/>
            <person name="Fawcett J.A."/>
            <person name="Grimwood J."/>
            <person name="Gundlach H."/>
            <person name="Haberer G."/>
            <person name="Hollister J.D."/>
            <person name="Ossowski S."/>
            <person name="Ottilar R.P."/>
            <person name="Salamov A.A."/>
            <person name="Schneeberger K."/>
            <person name="Spannagl M."/>
            <person name="Wang X."/>
            <person name="Yang L."/>
            <person name="Nasrallah M.E."/>
            <person name="Bergelson J."/>
            <person name="Carrington J.C."/>
            <person name="Gaut B.S."/>
            <person name="Schmutz J."/>
            <person name="Mayer K.F.X."/>
            <person name="Van de Peer Y."/>
            <person name="Grigoriev I.V."/>
            <person name="Nordborg M."/>
            <person name="Weigel D."/>
            <person name="Guo Y.-L."/>
        </authorList>
    </citation>
    <scope>NUCLEOTIDE SEQUENCE [LARGE SCALE GENOMIC DNA]</scope>
    <source>
        <strain evidence="4">cv. MN47</strain>
    </source>
</reference>
<evidence type="ECO:0000313" key="3">
    <source>
        <dbReference type="EMBL" id="EFH61628.1"/>
    </source>
</evidence>
<dbReference type="STRING" id="81972.D7LAY8"/>
<dbReference type="PROSITE" id="PS50144">
    <property type="entry name" value="MATH"/>
    <property type="match status" value="1"/>
</dbReference>
<dbReference type="Pfam" id="PF22486">
    <property type="entry name" value="MATH_2"/>
    <property type="match status" value="2"/>
</dbReference>
<dbReference type="InterPro" id="IPR002083">
    <property type="entry name" value="MATH/TRAF_dom"/>
</dbReference>
<dbReference type="EMBL" id="GL348715">
    <property type="protein sequence ID" value="EFH61628.1"/>
    <property type="molecule type" value="Genomic_DNA"/>
</dbReference>
<name>D7LAY8_ARALL</name>
<dbReference type="PANTHER" id="PTHR46162:SF50">
    <property type="entry name" value="MATH DOMAIN-CONTAINING PROTEIN"/>
    <property type="match status" value="1"/>
</dbReference>
<protein>
    <recommendedName>
        <fullName evidence="2">MATH domain-containing protein</fullName>
    </recommendedName>
</protein>
<keyword evidence="1" id="KW-0732">Signal</keyword>
<evidence type="ECO:0000256" key="1">
    <source>
        <dbReference type="SAM" id="SignalP"/>
    </source>
</evidence>
<dbReference type="InterPro" id="IPR008974">
    <property type="entry name" value="TRAF-like"/>
</dbReference>
<dbReference type="SUPFAM" id="SSF49599">
    <property type="entry name" value="TRAF domain-like"/>
    <property type="match status" value="2"/>
</dbReference>
<dbReference type="Gramene" id="fgenesh2_kg.3__2261__AT3G20360.1">
    <property type="protein sequence ID" value="fgenesh2_kg.3__2261__AT3G20360.1"/>
    <property type="gene ID" value="fgenesh2_kg.3__2261__AT3G20360.1"/>
</dbReference>
<evidence type="ECO:0000259" key="2">
    <source>
        <dbReference type="PROSITE" id="PS50144"/>
    </source>
</evidence>
<dbReference type="PANTHER" id="PTHR46162">
    <property type="entry name" value="TRAF-LIKE FAMILY PROTEIN"/>
    <property type="match status" value="1"/>
</dbReference>
<dbReference type="SMART" id="SM00061">
    <property type="entry name" value="MATH"/>
    <property type="match status" value="1"/>
</dbReference>
<dbReference type="AlphaFoldDB" id="D7LAY8"/>
<organism evidence="4">
    <name type="scientific">Arabidopsis lyrata subsp. lyrata</name>
    <name type="common">Lyre-leaved rock-cress</name>
    <dbReference type="NCBI Taxonomy" id="81972"/>
    <lineage>
        <taxon>Eukaryota</taxon>
        <taxon>Viridiplantae</taxon>
        <taxon>Streptophyta</taxon>
        <taxon>Embryophyta</taxon>
        <taxon>Tracheophyta</taxon>
        <taxon>Spermatophyta</taxon>
        <taxon>Magnoliopsida</taxon>
        <taxon>eudicotyledons</taxon>
        <taxon>Gunneridae</taxon>
        <taxon>Pentapetalae</taxon>
        <taxon>rosids</taxon>
        <taxon>malvids</taxon>
        <taxon>Brassicales</taxon>
        <taxon>Brassicaceae</taxon>
        <taxon>Camelineae</taxon>
        <taxon>Arabidopsis</taxon>
    </lineage>
</organism>
<gene>
    <name evidence="3" type="ORF">ARALYDRAFT_479560</name>
</gene>
<feature type="chain" id="PRO_5003102511" description="MATH domain-containing protein" evidence="1">
    <location>
        <begin position="26"/>
        <end position="339"/>
    </location>
</feature>
<dbReference type="Gene3D" id="2.60.210.10">
    <property type="entry name" value="Apoptosis, Tumor Necrosis Factor Receptor Associated Protein 2, Chain A"/>
    <property type="match status" value="2"/>
</dbReference>
<accession>D7LAY8</accession>
<dbReference type="eggNOG" id="KOG1987">
    <property type="taxonomic scope" value="Eukaryota"/>
</dbReference>
<keyword evidence="4" id="KW-1185">Reference proteome</keyword>